<keyword evidence="2" id="KW-1185">Reference proteome</keyword>
<accession>A0ABM3BUW1</accession>
<protein>
    <submittedName>
        <fullName evidence="3">Uncharacterized protein isoform X1</fullName>
    </submittedName>
</protein>
<dbReference type="RefSeq" id="XP_040970838.1">
    <property type="nucleotide sequence ID" value="XM_041114904.1"/>
</dbReference>
<reference evidence="3" key="2">
    <citation type="submission" date="2025-08" db="UniProtKB">
        <authorList>
            <consortium name="RefSeq"/>
        </authorList>
    </citation>
    <scope>IDENTIFICATION</scope>
</reference>
<evidence type="ECO:0000256" key="1">
    <source>
        <dbReference type="SAM" id="MobiDB-lite"/>
    </source>
</evidence>
<feature type="compositionally biased region" description="Basic and acidic residues" evidence="1">
    <location>
        <begin position="87"/>
        <end position="102"/>
    </location>
</feature>
<proteinExistence type="predicted"/>
<organism evidence="2 3">
    <name type="scientific">Gossypium hirsutum</name>
    <name type="common">Upland cotton</name>
    <name type="synonym">Gossypium mexicanum</name>
    <dbReference type="NCBI Taxonomy" id="3635"/>
    <lineage>
        <taxon>Eukaryota</taxon>
        <taxon>Viridiplantae</taxon>
        <taxon>Streptophyta</taxon>
        <taxon>Embryophyta</taxon>
        <taxon>Tracheophyta</taxon>
        <taxon>Spermatophyta</taxon>
        <taxon>Magnoliopsida</taxon>
        <taxon>eudicotyledons</taxon>
        <taxon>Gunneridae</taxon>
        <taxon>Pentapetalae</taxon>
        <taxon>rosids</taxon>
        <taxon>malvids</taxon>
        <taxon>Malvales</taxon>
        <taxon>Malvaceae</taxon>
        <taxon>Malvoideae</taxon>
        <taxon>Gossypium</taxon>
    </lineage>
</organism>
<evidence type="ECO:0000313" key="2">
    <source>
        <dbReference type="Proteomes" id="UP000818029"/>
    </source>
</evidence>
<gene>
    <name evidence="3" type="primary">LOC121230319</name>
</gene>
<dbReference type="Proteomes" id="UP000818029">
    <property type="component" value="Chromosome A06"/>
</dbReference>
<reference evidence="2" key="1">
    <citation type="journal article" date="2020" name="Nat. Genet.">
        <title>Genomic diversifications of five Gossypium allopolyploid species and their impact on cotton improvement.</title>
        <authorList>
            <person name="Chen Z.J."/>
            <person name="Sreedasyam A."/>
            <person name="Ando A."/>
            <person name="Song Q."/>
            <person name="De Santiago L.M."/>
            <person name="Hulse-Kemp A.M."/>
            <person name="Ding M."/>
            <person name="Ye W."/>
            <person name="Kirkbride R.C."/>
            <person name="Jenkins J."/>
            <person name="Plott C."/>
            <person name="Lovell J."/>
            <person name="Lin Y.M."/>
            <person name="Vaughn R."/>
            <person name="Liu B."/>
            <person name="Simpson S."/>
            <person name="Scheffler B.E."/>
            <person name="Wen L."/>
            <person name="Saski C.A."/>
            <person name="Grover C.E."/>
            <person name="Hu G."/>
            <person name="Conover J.L."/>
            <person name="Carlson J.W."/>
            <person name="Shu S."/>
            <person name="Boston L.B."/>
            <person name="Williams M."/>
            <person name="Peterson D.G."/>
            <person name="McGee K."/>
            <person name="Jones D.C."/>
            <person name="Wendel J.F."/>
            <person name="Stelly D.M."/>
            <person name="Grimwood J."/>
            <person name="Schmutz J."/>
        </authorList>
    </citation>
    <scope>NUCLEOTIDE SEQUENCE [LARGE SCALE GENOMIC DNA]</scope>
    <source>
        <strain evidence="2">cv. TM-1</strain>
    </source>
</reference>
<dbReference type="GeneID" id="121230319"/>
<sequence length="102" mass="11500">MLVVPSPFIFIPNLKSICIAKTNKNQDKISVNQIYDMLYMMDRDDILVGLGGEAGSWNTIPYNQILMDIFCGKSRVKEEMVESGMARSREQKKKGVEPKGEA</sequence>
<feature type="region of interest" description="Disordered" evidence="1">
    <location>
        <begin position="81"/>
        <end position="102"/>
    </location>
</feature>
<name>A0ABM3BUW1_GOSHI</name>
<evidence type="ECO:0000313" key="3">
    <source>
        <dbReference type="RefSeq" id="XP_040970838.1"/>
    </source>
</evidence>